<evidence type="ECO:0000256" key="1">
    <source>
        <dbReference type="ARBA" id="ARBA00022490"/>
    </source>
</evidence>
<comment type="subunit">
    <text evidence="3">Homodimer. Interacts with RavA.</text>
</comment>
<evidence type="ECO:0000313" key="5">
    <source>
        <dbReference type="EMBL" id="QCR10163.1"/>
    </source>
</evidence>
<gene>
    <name evidence="3 5" type="primary">viaA</name>
    <name evidence="5" type="ORF">EH207_17740</name>
</gene>
<proteinExistence type="inferred from homology"/>
<comment type="similarity">
    <text evidence="3">Belongs to the ViaA family.</text>
</comment>
<dbReference type="KEGG" id="brb:EH207_17740"/>
<comment type="function">
    <text evidence="3">Component of the RavA-ViaA chaperone complex, which may act on the membrane to optimize the function of some of the respiratory chains. ViaA stimulates the ATPase activity of RavA.</text>
</comment>
<dbReference type="SMART" id="SM00327">
    <property type="entry name" value="VWA"/>
    <property type="match status" value="1"/>
</dbReference>
<organism evidence="5 6">
    <name type="scientific">Brenneria rubrifaciens</name>
    <dbReference type="NCBI Taxonomy" id="55213"/>
    <lineage>
        <taxon>Bacteria</taxon>
        <taxon>Pseudomonadati</taxon>
        <taxon>Pseudomonadota</taxon>
        <taxon>Gammaproteobacteria</taxon>
        <taxon>Enterobacterales</taxon>
        <taxon>Pectobacteriaceae</taxon>
        <taxon>Brenneria</taxon>
    </lineage>
</organism>
<sequence length="492" mass="56719">MITLESLEMLLSIDENELLDDLIVTLLATPQLAIFFDKYPNLKSALLNELPDWKENLKQRLRDTQAPQALETEFNCYQRAQAVNNLGFQARLPRIMNMLNAVDSPFIAQAGQLVNTPEPTLGQKISSGLHSLFLQRWRLSLTLQTLSLHHQIMEQEREILLDELQQRLTLSGKLEPILAENENAAGRLWDLSAGQHIRTNYQPLLDFGAFLQRQPALQCLAERLGRSRETKSFISQDAPEEAFKVMVREPSTVPEQVSGIHQSDDILRLLPVELAAMSINELEYEFYRRLLDHRLLTYRLQGENWREKTIERPIIHQQNEQQPRGPFIVCVDTSGSMGGFNERCAKAFCLALLRIALADNRRCYIMLFSTGMVRYELTSSDGIEQAIRFLSQSFRGGTDLSACLSAVIEKMDDSFWYDADAVVISDFIDQRLPDELVNKVRHRQKQLQHRFHAVAMSDHGKPGIMRIFDHIWRFDTGLKSRLMCRWQHRQTD</sequence>
<accession>A0A4V1FA82</accession>
<evidence type="ECO:0000259" key="4">
    <source>
        <dbReference type="SMART" id="SM00327"/>
    </source>
</evidence>
<dbReference type="Pfam" id="PF05762">
    <property type="entry name" value="VWA_CoxE"/>
    <property type="match status" value="1"/>
</dbReference>
<name>A0A4V1FA82_9GAMM</name>
<evidence type="ECO:0000256" key="2">
    <source>
        <dbReference type="ARBA" id="ARBA00023186"/>
    </source>
</evidence>
<dbReference type="HAMAP" id="MF_01626">
    <property type="entry name" value="ViaA"/>
    <property type="match status" value="1"/>
</dbReference>
<evidence type="ECO:0000256" key="3">
    <source>
        <dbReference type="HAMAP-Rule" id="MF_01626"/>
    </source>
</evidence>
<dbReference type="PANTHER" id="PTHR36846">
    <property type="entry name" value="PROTEIN VIAA"/>
    <property type="match status" value="1"/>
</dbReference>
<keyword evidence="6" id="KW-1185">Reference proteome</keyword>
<dbReference type="NCBIfam" id="NF008230">
    <property type="entry name" value="PRK10997.1"/>
    <property type="match status" value="1"/>
</dbReference>
<dbReference type="AlphaFoldDB" id="A0A4V1FA82"/>
<dbReference type="OrthoDB" id="387240at2"/>
<dbReference type="InterPro" id="IPR023481">
    <property type="entry name" value="Uncharacterised_ViaA"/>
</dbReference>
<dbReference type="SUPFAM" id="SSF53300">
    <property type="entry name" value="vWA-like"/>
    <property type="match status" value="1"/>
</dbReference>
<keyword evidence="2 3" id="KW-0143">Chaperone</keyword>
<feature type="domain" description="VWFA" evidence="4">
    <location>
        <begin position="324"/>
        <end position="484"/>
    </location>
</feature>
<keyword evidence="1 3" id="KW-0963">Cytoplasm</keyword>
<dbReference type="Gene3D" id="3.40.50.410">
    <property type="entry name" value="von Willebrand factor, type A domain"/>
    <property type="match status" value="1"/>
</dbReference>
<comment type="subcellular location">
    <subcellularLocation>
        <location evidence="3">Cytoplasm</location>
    </subcellularLocation>
</comment>
<dbReference type="InterPro" id="IPR002035">
    <property type="entry name" value="VWF_A"/>
</dbReference>
<dbReference type="InterPro" id="IPR036465">
    <property type="entry name" value="vWFA_dom_sf"/>
</dbReference>
<dbReference type="CDD" id="cd01462">
    <property type="entry name" value="VWA_YIEM_type"/>
    <property type="match status" value="1"/>
</dbReference>
<dbReference type="RefSeq" id="WP_137715152.1">
    <property type="nucleotide sequence ID" value="NZ_CP034035.1"/>
</dbReference>
<dbReference type="GO" id="GO:0005829">
    <property type="term" value="C:cytosol"/>
    <property type="evidence" value="ECO:0007669"/>
    <property type="project" value="TreeGrafter"/>
</dbReference>
<reference evidence="5 6" key="1">
    <citation type="submission" date="2018-11" db="EMBL/GenBank/DDBJ databases">
        <title>Genome sequences of Brenneria nigrifluens and Brenneria rubrifaciens.</title>
        <authorList>
            <person name="Poret-Peterson A.T."/>
            <person name="McClean A.E."/>
            <person name="Kluepfel D.A."/>
        </authorList>
    </citation>
    <scope>NUCLEOTIDE SEQUENCE [LARGE SCALE GENOMIC DNA]</scope>
    <source>
        <strain evidence="5 6">6D370</strain>
    </source>
</reference>
<dbReference type="EMBL" id="CP034035">
    <property type="protein sequence ID" value="QCR10163.1"/>
    <property type="molecule type" value="Genomic_DNA"/>
</dbReference>
<dbReference type="PANTHER" id="PTHR36846:SF1">
    <property type="entry name" value="PROTEIN VIAA"/>
    <property type="match status" value="1"/>
</dbReference>
<evidence type="ECO:0000313" key="6">
    <source>
        <dbReference type="Proteomes" id="UP000299580"/>
    </source>
</evidence>
<dbReference type="InterPro" id="IPR008912">
    <property type="entry name" value="Uncharacterised_CoxE"/>
</dbReference>
<protein>
    <recommendedName>
        <fullName evidence="3">Regulatory protein ViaA</fullName>
    </recommendedName>
    <alternativeName>
        <fullName evidence="3">VWA interacting with AAA+ ATPase</fullName>
    </alternativeName>
</protein>
<dbReference type="Proteomes" id="UP000299580">
    <property type="component" value="Chromosome"/>
</dbReference>